<reference evidence="1 2" key="1">
    <citation type="journal article" date="2011" name="PLoS Genet.">
        <title>Finished genome of the fungal wheat pathogen Mycosphaerella graminicola reveals dispensome structure, chromosome plasticity, and stealth pathogenesis.</title>
        <authorList>
            <person name="Goodwin S.B."/>
            <person name="Ben M'barek S."/>
            <person name="Dhillon B."/>
            <person name="Wittenberg A.H.J."/>
            <person name="Crane C.F."/>
            <person name="Hane J.K."/>
            <person name="Foster A.J."/>
            <person name="Van der Lee T.A.J."/>
            <person name="Grimwood J."/>
            <person name="Aerts A."/>
            <person name="Antoniw J."/>
            <person name="Bailey A."/>
            <person name="Bluhm B."/>
            <person name="Bowler J."/>
            <person name="Bristow J."/>
            <person name="van der Burgt A."/>
            <person name="Canto-Canche B."/>
            <person name="Churchill A.C.L."/>
            <person name="Conde-Ferraez L."/>
            <person name="Cools H.J."/>
            <person name="Coutinho P.M."/>
            <person name="Csukai M."/>
            <person name="Dehal P."/>
            <person name="De Wit P."/>
            <person name="Donzelli B."/>
            <person name="van de Geest H.C."/>
            <person name="van Ham R.C.H.J."/>
            <person name="Hammond-Kosack K.E."/>
            <person name="Henrissat B."/>
            <person name="Kilian A."/>
            <person name="Kobayashi A.K."/>
            <person name="Koopmann E."/>
            <person name="Kourmpetis Y."/>
            <person name="Kuzniar A."/>
            <person name="Lindquist E."/>
            <person name="Lombard V."/>
            <person name="Maliepaard C."/>
            <person name="Martins N."/>
            <person name="Mehrabi R."/>
            <person name="Nap J.P.H."/>
            <person name="Ponomarenko A."/>
            <person name="Rudd J.J."/>
            <person name="Salamov A."/>
            <person name="Schmutz J."/>
            <person name="Schouten H.J."/>
            <person name="Shapiro H."/>
            <person name="Stergiopoulos I."/>
            <person name="Torriani S.F.F."/>
            <person name="Tu H."/>
            <person name="de Vries R.P."/>
            <person name="Waalwijk C."/>
            <person name="Ware S.B."/>
            <person name="Wiebenga A."/>
            <person name="Zwiers L.-H."/>
            <person name="Oliver R.P."/>
            <person name="Grigoriev I.V."/>
            <person name="Kema G.H.J."/>
        </authorList>
    </citation>
    <scope>NUCLEOTIDE SEQUENCE [LARGE SCALE GENOMIC DNA]</scope>
    <source>
        <strain evidence="2">CBS 115943 / IPO323</strain>
    </source>
</reference>
<dbReference type="HOGENOM" id="CLU_2160409_0_0_1"/>
<protein>
    <submittedName>
        <fullName evidence="1">Uncharacterized protein</fullName>
    </submittedName>
</protein>
<name>F9XRY8_ZYMTI</name>
<dbReference type="VEuPathDB" id="FungiDB:ZTRI_19.70"/>
<dbReference type="EMBL" id="CM001214">
    <property type="protein sequence ID" value="EGP82018.1"/>
    <property type="molecule type" value="Genomic_DNA"/>
</dbReference>
<dbReference type="RefSeq" id="XP_003847042.1">
    <property type="nucleotide sequence ID" value="XM_003846994.1"/>
</dbReference>
<proteinExistence type="predicted"/>
<evidence type="ECO:0000313" key="1">
    <source>
        <dbReference type="EMBL" id="EGP82018.1"/>
    </source>
</evidence>
<dbReference type="GeneID" id="13399201"/>
<keyword evidence="2" id="KW-1185">Reference proteome</keyword>
<gene>
    <name evidence="1" type="ORF">MYCGRDRAFT_106690</name>
</gene>
<sequence>MYEQLARPGYTPTASSTTRFTELAAHYEPALSIIHPHGARTLILNGEDVLAAFCKQTASRRPSKRWERMCPRQDTEAECDVTNHPQTSLLRAMESGRAVNGAAGGLQLRFD</sequence>
<organism evidence="1 2">
    <name type="scientific">Zymoseptoria tritici (strain CBS 115943 / IPO323)</name>
    <name type="common">Speckled leaf blotch fungus</name>
    <name type="synonym">Septoria tritici</name>
    <dbReference type="NCBI Taxonomy" id="336722"/>
    <lineage>
        <taxon>Eukaryota</taxon>
        <taxon>Fungi</taxon>
        <taxon>Dikarya</taxon>
        <taxon>Ascomycota</taxon>
        <taxon>Pezizomycotina</taxon>
        <taxon>Dothideomycetes</taxon>
        <taxon>Dothideomycetidae</taxon>
        <taxon>Mycosphaerellales</taxon>
        <taxon>Mycosphaerellaceae</taxon>
        <taxon>Zymoseptoria</taxon>
    </lineage>
</organism>
<dbReference type="Proteomes" id="UP000008062">
    <property type="component" value="Chromosome 19"/>
</dbReference>
<dbReference type="KEGG" id="ztr:MYCGRDRAFT_106690"/>
<dbReference type="InParanoid" id="F9XRY8"/>
<dbReference type="AlphaFoldDB" id="F9XRY8"/>
<accession>F9XRY8</accession>
<evidence type="ECO:0000313" key="2">
    <source>
        <dbReference type="Proteomes" id="UP000008062"/>
    </source>
</evidence>